<dbReference type="AlphaFoldDB" id="H3GYX4"/>
<sequence length="288" mass="32446">MLAKLADEIDSDAVDYDESDDALKPPSDPDDDSGNASDTSIKQQDLPVVRPFNHRCSQGRKRVPKKNARPLSQRERRRQEAKTKACLMKTMDNTHIRLVKNLNTSYEIFKFICENAGALHAVEGYPESTATKNERVLVATGPPAPRITIGNSANNVCLYCDRPRHPIHHCRGLLKDLRDDQVKAGTILPANFAQRQLETRPPTKNSNRACNVRHRNNDGDKRNRGDNRRTKNDNSGRGYDQRKRRDSNSGGDDSDTVDNRRKVFRQERRETGLIAVATANNPPLSLTI</sequence>
<feature type="compositionally biased region" description="Basic residues" evidence="1">
    <location>
        <begin position="57"/>
        <end position="68"/>
    </location>
</feature>
<feature type="compositionally biased region" description="Polar residues" evidence="1">
    <location>
        <begin position="34"/>
        <end position="43"/>
    </location>
</feature>
<reference evidence="3" key="1">
    <citation type="journal article" date="2006" name="Science">
        <title>Phytophthora genome sequences uncover evolutionary origins and mechanisms of pathogenesis.</title>
        <authorList>
            <person name="Tyler B.M."/>
            <person name="Tripathy S."/>
            <person name="Zhang X."/>
            <person name="Dehal P."/>
            <person name="Jiang R.H."/>
            <person name="Aerts A."/>
            <person name="Arredondo F.D."/>
            <person name="Baxter L."/>
            <person name="Bensasson D."/>
            <person name="Beynon J.L."/>
            <person name="Chapman J."/>
            <person name="Damasceno C.M."/>
            <person name="Dorrance A.E."/>
            <person name="Dou D."/>
            <person name="Dickerman A.W."/>
            <person name="Dubchak I.L."/>
            <person name="Garbelotto M."/>
            <person name="Gijzen M."/>
            <person name="Gordon S.G."/>
            <person name="Govers F."/>
            <person name="Grunwald N.J."/>
            <person name="Huang W."/>
            <person name="Ivors K.L."/>
            <person name="Jones R.W."/>
            <person name="Kamoun S."/>
            <person name="Krampis K."/>
            <person name="Lamour K.H."/>
            <person name="Lee M.K."/>
            <person name="McDonald W.H."/>
            <person name="Medina M."/>
            <person name="Meijer H.J."/>
            <person name="Nordberg E.K."/>
            <person name="Maclean D.J."/>
            <person name="Ospina-Giraldo M.D."/>
            <person name="Morris P.F."/>
            <person name="Phuntumart V."/>
            <person name="Putnam N.H."/>
            <person name="Rash S."/>
            <person name="Rose J.K."/>
            <person name="Sakihama Y."/>
            <person name="Salamov A.A."/>
            <person name="Savidor A."/>
            <person name="Scheuring C.F."/>
            <person name="Smith B.M."/>
            <person name="Sobral B.W."/>
            <person name="Terry A."/>
            <person name="Torto-Alalibo T.A."/>
            <person name="Win J."/>
            <person name="Xu Z."/>
            <person name="Zhang H."/>
            <person name="Grigoriev I.V."/>
            <person name="Rokhsar D.S."/>
            <person name="Boore J.L."/>
        </authorList>
    </citation>
    <scope>NUCLEOTIDE SEQUENCE [LARGE SCALE GENOMIC DNA]</scope>
    <source>
        <strain evidence="3">Pr102</strain>
    </source>
</reference>
<name>H3GYX4_PHYRM</name>
<dbReference type="Proteomes" id="UP000005238">
    <property type="component" value="Unassembled WGS sequence"/>
</dbReference>
<dbReference type="EMBL" id="DS566077">
    <property type="status" value="NOT_ANNOTATED_CDS"/>
    <property type="molecule type" value="Genomic_DNA"/>
</dbReference>
<evidence type="ECO:0000256" key="1">
    <source>
        <dbReference type="SAM" id="MobiDB-lite"/>
    </source>
</evidence>
<feature type="region of interest" description="Disordered" evidence="1">
    <location>
        <begin position="193"/>
        <end position="266"/>
    </location>
</feature>
<evidence type="ECO:0000313" key="2">
    <source>
        <dbReference type="EnsemblProtists" id="Phyra82943"/>
    </source>
</evidence>
<dbReference type="HOGENOM" id="CLU_967957_0_0_1"/>
<feature type="region of interest" description="Disordered" evidence="1">
    <location>
        <begin position="1"/>
        <end position="82"/>
    </location>
</feature>
<feature type="compositionally biased region" description="Acidic residues" evidence="1">
    <location>
        <begin position="8"/>
        <end position="20"/>
    </location>
</feature>
<dbReference type="EnsemblProtists" id="Phyra82943">
    <property type="protein sequence ID" value="Phyra82943"/>
    <property type="gene ID" value="Phyra82943"/>
</dbReference>
<feature type="compositionally biased region" description="Basic and acidic residues" evidence="1">
    <location>
        <begin position="257"/>
        <end position="266"/>
    </location>
</feature>
<feature type="compositionally biased region" description="Basic and acidic residues" evidence="1">
    <location>
        <begin position="72"/>
        <end position="82"/>
    </location>
</feature>
<keyword evidence="3" id="KW-1185">Reference proteome</keyword>
<proteinExistence type="predicted"/>
<reference evidence="2" key="2">
    <citation type="submission" date="2015-06" db="UniProtKB">
        <authorList>
            <consortium name="EnsemblProtists"/>
        </authorList>
    </citation>
    <scope>IDENTIFICATION</scope>
    <source>
        <strain evidence="2">Pr102</strain>
    </source>
</reference>
<protein>
    <submittedName>
        <fullName evidence="2">Uncharacterized protein</fullName>
    </submittedName>
</protein>
<accession>H3GYX4</accession>
<dbReference type="InParanoid" id="H3GYX4"/>
<evidence type="ECO:0000313" key="3">
    <source>
        <dbReference type="Proteomes" id="UP000005238"/>
    </source>
</evidence>
<feature type="compositionally biased region" description="Basic and acidic residues" evidence="1">
    <location>
        <begin position="215"/>
        <end position="247"/>
    </location>
</feature>
<organism evidence="2 3">
    <name type="scientific">Phytophthora ramorum</name>
    <name type="common">Sudden oak death agent</name>
    <dbReference type="NCBI Taxonomy" id="164328"/>
    <lineage>
        <taxon>Eukaryota</taxon>
        <taxon>Sar</taxon>
        <taxon>Stramenopiles</taxon>
        <taxon>Oomycota</taxon>
        <taxon>Peronosporomycetes</taxon>
        <taxon>Peronosporales</taxon>
        <taxon>Peronosporaceae</taxon>
        <taxon>Phytophthora</taxon>
    </lineage>
</organism>
<dbReference type="eggNOG" id="KOG0017">
    <property type="taxonomic scope" value="Eukaryota"/>
</dbReference>